<keyword evidence="4" id="KW-1185">Reference proteome</keyword>
<dbReference type="RefSeq" id="WP_090410919.1">
    <property type="nucleotide sequence ID" value="NZ_FNOY01000001.1"/>
</dbReference>
<protein>
    <recommendedName>
        <fullName evidence="5">Low-complexity protein</fullName>
    </recommendedName>
</protein>
<dbReference type="EMBL" id="FNOY01000001">
    <property type="protein sequence ID" value="SDX42609.1"/>
    <property type="molecule type" value="Genomic_DNA"/>
</dbReference>
<name>A0A1H3BNB2_9PROT</name>
<organism evidence="3 4">
    <name type="scientific">Nitrosomonas halophila</name>
    <dbReference type="NCBI Taxonomy" id="44576"/>
    <lineage>
        <taxon>Bacteria</taxon>
        <taxon>Pseudomonadati</taxon>
        <taxon>Pseudomonadota</taxon>
        <taxon>Betaproteobacteria</taxon>
        <taxon>Nitrosomonadales</taxon>
        <taxon>Nitrosomonadaceae</taxon>
        <taxon>Nitrosomonas</taxon>
    </lineage>
</organism>
<gene>
    <name evidence="3" type="ORF">SAMN05421881_100154</name>
</gene>
<evidence type="ECO:0000313" key="4">
    <source>
        <dbReference type="Proteomes" id="UP000198640"/>
    </source>
</evidence>
<reference evidence="3 4" key="1">
    <citation type="submission" date="2016-10" db="EMBL/GenBank/DDBJ databases">
        <authorList>
            <person name="de Groot N.N."/>
        </authorList>
    </citation>
    <scope>NUCLEOTIDE SEQUENCE [LARGE SCALE GENOMIC DNA]</scope>
    <source>
        <strain evidence="3 4">Nm1</strain>
    </source>
</reference>
<evidence type="ECO:0000256" key="2">
    <source>
        <dbReference type="SAM" id="SignalP"/>
    </source>
</evidence>
<feature type="chain" id="PRO_5011507505" description="Low-complexity protein" evidence="2">
    <location>
        <begin position="25"/>
        <end position="108"/>
    </location>
</feature>
<accession>A0A1H3BNB2</accession>
<feature type="region of interest" description="Disordered" evidence="1">
    <location>
        <begin position="48"/>
        <end position="108"/>
    </location>
</feature>
<dbReference type="STRING" id="44576.SAMN05421881_100154"/>
<dbReference type="AlphaFoldDB" id="A0A1H3BNB2"/>
<evidence type="ECO:0000256" key="1">
    <source>
        <dbReference type="SAM" id="MobiDB-lite"/>
    </source>
</evidence>
<evidence type="ECO:0008006" key="5">
    <source>
        <dbReference type="Google" id="ProtNLM"/>
    </source>
</evidence>
<proteinExistence type="predicted"/>
<feature type="signal peptide" evidence="2">
    <location>
        <begin position="1"/>
        <end position="24"/>
    </location>
</feature>
<evidence type="ECO:0000313" key="3">
    <source>
        <dbReference type="EMBL" id="SDX42609.1"/>
    </source>
</evidence>
<feature type="compositionally biased region" description="Basic and acidic residues" evidence="1">
    <location>
        <begin position="48"/>
        <end position="101"/>
    </location>
</feature>
<sequence>MKKSNTPLAIALTTALGTMGLAHATDNPFEMQSLSQGYNIAEASTKGAEGKCGEGKCGEGKCGGAKDSKKAKEGQCGGDKAKDDSAKKAKEGKCGEGKCGEGKCGGNK</sequence>
<keyword evidence="2" id="KW-0732">Signal</keyword>
<dbReference type="Proteomes" id="UP000198640">
    <property type="component" value="Unassembled WGS sequence"/>
</dbReference>